<evidence type="ECO:0000313" key="1">
    <source>
        <dbReference type="EMBL" id="KKL56510.1"/>
    </source>
</evidence>
<dbReference type="EMBL" id="LAZR01030469">
    <property type="protein sequence ID" value="KKL56510.1"/>
    <property type="molecule type" value="Genomic_DNA"/>
</dbReference>
<protein>
    <submittedName>
        <fullName evidence="1">Uncharacterized protein</fullName>
    </submittedName>
</protein>
<proteinExistence type="predicted"/>
<reference evidence="1" key="1">
    <citation type="journal article" date="2015" name="Nature">
        <title>Complex archaea that bridge the gap between prokaryotes and eukaryotes.</title>
        <authorList>
            <person name="Spang A."/>
            <person name="Saw J.H."/>
            <person name="Jorgensen S.L."/>
            <person name="Zaremba-Niedzwiedzka K."/>
            <person name="Martijn J."/>
            <person name="Lind A.E."/>
            <person name="van Eijk R."/>
            <person name="Schleper C."/>
            <person name="Guy L."/>
            <person name="Ettema T.J."/>
        </authorList>
    </citation>
    <scope>NUCLEOTIDE SEQUENCE</scope>
</reference>
<feature type="non-terminal residue" evidence="1">
    <location>
        <position position="1"/>
    </location>
</feature>
<accession>A0A0F9FGX9</accession>
<name>A0A0F9FGX9_9ZZZZ</name>
<comment type="caution">
    <text evidence="1">The sequence shown here is derived from an EMBL/GenBank/DDBJ whole genome shotgun (WGS) entry which is preliminary data.</text>
</comment>
<organism evidence="1">
    <name type="scientific">marine sediment metagenome</name>
    <dbReference type="NCBI Taxonomy" id="412755"/>
    <lineage>
        <taxon>unclassified sequences</taxon>
        <taxon>metagenomes</taxon>
        <taxon>ecological metagenomes</taxon>
    </lineage>
</organism>
<dbReference type="AlphaFoldDB" id="A0A0F9FGX9"/>
<sequence>IAEVSAHHEAPPGTAYANAILFAAAPETATERDRLKAINAELLAALEACSTWFAEAPIAKLEAVEQAIEKNAPVVLIHAAIAKARED</sequence>
<gene>
    <name evidence="1" type="ORF">LCGC14_2244730</name>
</gene>